<dbReference type="InterPro" id="IPR036736">
    <property type="entry name" value="ACP-like_sf"/>
</dbReference>
<dbReference type="Pfam" id="PF00550">
    <property type="entry name" value="PP-binding"/>
    <property type="match status" value="1"/>
</dbReference>
<dbReference type="FunFam" id="3.40.50.980:FF:000001">
    <property type="entry name" value="Non-ribosomal peptide synthetase"/>
    <property type="match status" value="1"/>
</dbReference>
<dbReference type="RefSeq" id="WP_145719317.1">
    <property type="nucleotide sequence ID" value="NZ_BAAAFY010000003.1"/>
</dbReference>
<dbReference type="GO" id="GO:0031177">
    <property type="term" value="F:phosphopantetheine binding"/>
    <property type="evidence" value="ECO:0007669"/>
    <property type="project" value="TreeGrafter"/>
</dbReference>
<dbReference type="GO" id="GO:0003824">
    <property type="term" value="F:catalytic activity"/>
    <property type="evidence" value="ECO:0007669"/>
    <property type="project" value="InterPro"/>
</dbReference>
<dbReference type="PROSITE" id="PS00455">
    <property type="entry name" value="AMP_BINDING"/>
    <property type="match status" value="1"/>
</dbReference>
<dbReference type="InterPro" id="IPR025110">
    <property type="entry name" value="AMP-bd_C"/>
</dbReference>
<dbReference type="Gene3D" id="3.30.559.30">
    <property type="entry name" value="Nonribosomal peptide synthetase, condensation domain"/>
    <property type="match status" value="1"/>
</dbReference>
<dbReference type="Gene3D" id="2.30.38.10">
    <property type="entry name" value="Luciferase, Domain 3"/>
    <property type="match status" value="1"/>
</dbReference>
<evidence type="ECO:0000256" key="2">
    <source>
        <dbReference type="ARBA" id="ARBA00022450"/>
    </source>
</evidence>
<feature type="domain" description="Carrier" evidence="4">
    <location>
        <begin position="972"/>
        <end position="1047"/>
    </location>
</feature>
<dbReference type="GO" id="GO:0043041">
    <property type="term" value="P:amino acid activation for nonribosomal peptide biosynthetic process"/>
    <property type="evidence" value="ECO:0007669"/>
    <property type="project" value="TreeGrafter"/>
</dbReference>
<dbReference type="Pfam" id="PF00668">
    <property type="entry name" value="Condensation"/>
    <property type="match status" value="1"/>
</dbReference>
<dbReference type="PANTHER" id="PTHR45527:SF1">
    <property type="entry name" value="FATTY ACID SYNTHASE"/>
    <property type="match status" value="1"/>
</dbReference>
<dbReference type="InterPro" id="IPR020845">
    <property type="entry name" value="AMP-binding_CS"/>
</dbReference>
<gene>
    <name evidence="5" type="ORF">LX66_5447</name>
</gene>
<dbReference type="PANTHER" id="PTHR45527">
    <property type="entry name" value="NONRIBOSOMAL PEPTIDE SYNTHETASE"/>
    <property type="match status" value="1"/>
</dbReference>
<sequence>MENNVKGFELSPLQKRIWRLQAAGHRLCTVASFRFTGVTDVPGIRSLLESQVEAHEIFHTRYKQAAQMQYPFQVPGWEKCYSIREMDISLEEFDVQAVIADNLFNSLQAGDLHREDMLTEILIVKTRPGECILMIKVDALSGDVGVITNIVSNLLAGMEGMPAAEDDEVYPYVQFSQWQQELMDESNEEAERCWLERRNKQECYSRLPFCINKEPAKHTATVAVPAVLSMEIAPALQQAIQQYCVSKEVTAEALLKAAWIVLLADYMDYAGDFIIGCLENGRHYDAFTGINGLLAKALPFKAAVAKDDRIEQVLQQVMEETATTRAWQDHYFNIPGEQRWQGAGAFDLLFEYHALLPQKTIHVKGALDHIYVHTEPCRLKLFCCDTGAAGGLRLDLYYDPAVLENRQAELIGERLVHILQQLLAGGNPRLSDIRTCTKAEYAHMVNNMYAPEIVIEDETEPVSIPAYFESLLEKMADRPAVGYQHKQVTYAELNERANVYAHHLIRRLGVKPGEIVAFQVPRSISMIQVIMGILKAGAAFLPLDMAAPEERVKFILQDSGARVLITQGAVLPAIAAVTRHWALDDGIGEIEECVSDPQVQISPVAPAYLIYTSGSTGRPKGVLVPHAALLNYSRWFSAVYNIGPEDSSVLFSSIAFDLGFTNLWPVLLSGGQVHLLEETQLLDTAHLCTLLLEKAVTFIKLTPSHFNLLVHEPGFENMAAKLRLKLVALGGEEPRPEDMERYCSLNPGITFVNHYGPTETTIGTASKRITAESLPAFRQCPVIGKPVTGNEIFILDEYGRVLPYGATGEICVAGKGLAIGYMNGAALNREKFIPHPQEPGKRLYKTGDIGRYILNGDIQFLGRMDFQVKIRGYRVEPEEIRNVLITYPGIKEVAVLYIPKGTAGGLAAYFSADGPVEKSRLQEFLAQHLPSYMIPAWFVPVSAIPLTPNGKTDRKALMELPLERTGAATFVAPEKDLEKKIAQLWKDILCVDRIGIQDNFFDLGGNSLKLILMLRELSKIFPGEVTLTDLFRYNTIASIIRFLGKEEPEAAVSGFEI</sequence>
<proteinExistence type="predicted"/>
<dbReference type="InterPro" id="IPR009081">
    <property type="entry name" value="PP-bd_ACP"/>
</dbReference>
<dbReference type="SUPFAM" id="SSF52777">
    <property type="entry name" value="CoA-dependent acyltransferases"/>
    <property type="match status" value="2"/>
</dbReference>
<dbReference type="InterPro" id="IPR010071">
    <property type="entry name" value="AA_adenyl_dom"/>
</dbReference>
<evidence type="ECO:0000259" key="4">
    <source>
        <dbReference type="PROSITE" id="PS50075"/>
    </source>
</evidence>
<keyword evidence="6" id="KW-1185">Reference proteome</keyword>
<dbReference type="GO" id="GO:0044550">
    <property type="term" value="P:secondary metabolite biosynthetic process"/>
    <property type="evidence" value="ECO:0007669"/>
    <property type="project" value="TreeGrafter"/>
</dbReference>
<dbReference type="NCBIfam" id="TIGR01733">
    <property type="entry name" value="AA-adenyl-dom"/>
    <property type="match status" value="1"/>
</dbReference>
<accession>A0A562SLF7</accession>
<reference evidence="5 6" key="1">
    <citation type="journal article" date="2013" name="Stand. Genomic Sci.">
        <title>Genomic Encyclopedia of Type Strains, Phase I: The one thousand microbial genomes (KMG-I) project.</title>
        <authorList>
            <person name="Kyrpides N.C."/>
            <person name="Woyke T."/>
            <person name="Eisen J.A."/>
            <person name="Garrity G."/>
            <person name="Lilburn T.G."/>
            <person name="Beck B.J."/>
            <person name="Whitman W.B."/>
            <person name="Hugenholtz P."/>
            <person name="Klenk H.P."/>
        </authorList>
    </citation>
    <scope>NUCLEOTIDE SEQUENCE [LARGE SCALE GENOMIC DNA]</scope>
    <source>
        <strain evidence="5 6">DSM 13484</strain>
    </source>
</reference>
<dbReference type="GO" id="GO:0005737">
    <property type="term" value="C:cytoplasm"/>
    <property type="evidence" value="ECO:0007669"/>
    <property type="project" value="TreeGrafter"/>
</dbReference>
<dbReference type="InterPro" id="IPR000873">
    <property type="entry name" value="AMP-dep_synth/lig_dom"/>
</dbReference>
<comment type="caution">
    <text evidence="5">The sequence shown here is derived from an EMBL/GenBank/DDBJ whole genome shotgun (WGS) entry which is preliminary data.</text>
</comment>
<dbReference type="Gene3D" id="3.30.300.30">
    <property type="match status" value="1"/>
</dbReference>
<dbReference type="Pfam" id="PF13193">
    <property type="entry name" value="AMP-binding_C"/>
    <property type="match status" value="1"/>
</dbReference>
<dbReference type="Gene3D" id="3.40.50.980">
    <property type="match status" value="2"/>
</dbReference>
<dbReference type="Gene3D" id="3.30.559.10">
    <property type="entry name" value="Chloramphenicol acetyltransferase-like domain"/>
    <property type="match status" value="1"/>
</dbReference>
<dbReference type="OrthoDB" id="4317020at2"/>
<dbReference type="Gene3D" id="1.10.1200.10">
    <property type="entry name" value="ACP-like"/>
    <property type="match status" value="1"/>
</dbReference>
<dbReference type="InterPro" id="IPR045851">
    <property type="entry name" value="AMP-bd_C_sf"/>
</dbReference>
<evidence type="ECO:0000256" key="1">
    <source>
        <dbReference type="ARBA" id="ARBA00001957"/>
    </source>
</evidence>
<protein>
    <submittedName>
        <fullName evidence="5">Surfactin family lipopeptide synthetase B</fullName>
    </submittedName>
</protein>
<dbReference type="PROSITE" id="PS50075">
    <property type="entry name" value="CARRIER"/>
    <property type="match status" value="1"/>
</dbReference>
<dbReference type="EMBL" id="VLLG01000007">
    <property type="protein sequence ID" value="TWI82129.1"/>
    <property type="molecule type" value="Genomic_DNA"/>
</dbReference>
<name>A0A562SLF7_CHIJA</name>
<dbReference type="Pfam" id="PF00501">
    <property type="entry name" value="AMP-binding"/>
    <property type="match status" value="1"/>
</dbReference>
<dbReference type="InterPro" id="IPR023213">
    <property type="entry name" value="CAT-like_dom_sf"/>
</dbReference>
<keyword evidence="2" id="KW-0596">Phosphopantetheine</keyword>
<evidence type="ECO:0000256" key="3">
    <source>
        <dbReference type="ARBA" id="ARBA00022553"/>
    </source>
</evidence>
<dbReference type="InterPro" id="IPR001242">
    <property type="entry name" value="Condensation_dom"/>
</dbReference>
<dbReference type="AlphaFoldDB" id="A0A562SLF7"/>
<dbReference type="PROSITE" id="PS00012">
    <property type="entry name" value="PHOSPHOPANTETHEINE"/>
    <property type="match status" value="1"/>
</dbReference>
<keyword evidence="3" id="KW-0597">Phosphoprotein</keyword>
<dbReference type="Proteomes" id="UP000316778">
    <property type="component" value="Unassembled WGS sequence"/>
</dbReference>
<evidence type="ECO:0000313" key="6">
    <source>
        <dbReference type="Proteomes" id="UP000316778"/>
    </source>
</evidence>
<organism evidence="5 6">
    <name type="scientific">Chitinophaga japonensis</name>
    <name type="common">Flexibacter japonensis</name>
    <dbReference type="NCBI Taxonomy" id="104662"/>
    <lineage>
        <taxon>Bacteria</taxon>
        <taxon>Pseudomonadati</taxon>
        <taxon>Bacteroidota</taxon>
        <taxon>Chitinophagia</taxon>
        <taxon>Chitinophagales</taxon>
        <taxon>Chitinophagaceae</taxon>
        <taxon>Chitinophaga</taxon>
    </lineage>
</organism>
<evidence type="ECO:0000313" key="5">
    <source>
        <dbReference type="EMBL" id="TWI82129.1"/>
    </source>
</evidence>
<dbReference type="SUPFAM" id="SSF56801">
    <property type="entry name" value="Acetyl-CoA synthetase-like"/>
    <property type="match status" value="1"/>
</dbReference>
<comment type="cofactor">
    <cofactor evidence="1">
        <name>pantetheine 4'-phosphate</name>
        <dbReference type="ChEBI" id="CHEBI:47942"/>
    </cofactor>
</comment>
<dbReference type="SUPFAM" id="SSF47336">
    <property type="entry name" value="ACP-like"/>
    <property type="match status" value="1"/>
</dbReference>
<dbReference type="CDD" id="cd05930">
    <property type="entry name" value="A_NRPS"/>
    <property type="match status" value="1"/>
</dbReference>
<dbReference type="InterPro" id="IPR006162">
    <property type="entry name" value="Ppantetheine_attach_site"/>
</dbReference>